<feature type="binding site" evidence="13">
    <location>
        <position position="106"/>
    </location>
    <ligand>
        <name>substrate</name>
    </ligand>
</feature>
<comment type="function">
    <text evidence="8">Catalyzes the aldol cleavage of 4-hydroxy-4-methyl-2-oxoglutarate (HMG) into 2 molecules of pyruvate. Also contains a secondary oxaloacetate (OAA) decarboxylase activity due to the common pyruvate enolate transition state formed following C-C bond cleavage in the retro-aldol and decarboxylation reactions.</text>
</comment>
<comment type="subunit">
    <text evidence="4">Homotrimer.</text>
</comment>
<dbReference type="Proteomes" id="UP000008710">
    <property type="component" value="Chromosome"/>
</dbReference>
<dbReference type="HOGENOM" id="CLU_072626_3_2_11"/>
<evidence type="ECO:0000256" key="3">
    <source>
        <dbReference type="ARBA" id="ARBA00008621"/>
    </source>
</evidence>
<dbReference type="GO" id="GO:0032259">
    <property type="term" value="P:methylation"/>
    <property type="evidence" value="ECO:0007669"/>
    <property type="project" value="UniProtKB-KW"/>
</dbReference>
<evidence type="ECO:0000256" key="8">
    <source>
        <dbReference type="ARBA" id="ARBA00025046"/>
    </source>
</evidence>
<dbReference type="EC" id="4.1.3.17" evidence="5"/>
<name>Q0S162_RHOJR</name>
<dbReference type="GO" id="GO:0008168">
    <property type="term" value="F:methyltransferase activity"/>
    <property type="evidence" value="ECO:0007669"/>
    <property type="project" value="UniProtKB-KW"/>
</dbReference>
<protein>
    <recommendedName>
        <fullName evidence="7">Putative 4-hydroxy-4-methyl-2-oxoglutarate aldolase</fullName>
        <ecNumber evidence="6">4.1.1.112</ecNumber>
        <ecNumber evidence="5">4.1.3.17</ecNumber>
    </recommendedName>
    <alternativeName>
        <fullName evidence="11">Oxaloacetate decarboxylase</fullName>
    </alternativeName>
    <alternativeName>
        <fullName evidence="9">Regulator of ribonuclease activity homolog</fullName>
    </alternativeName>
    <alternativeName>
        <fullName evidence="10">RraA-like protein</fullName>
    </alternativeName>
</protein>
<dbReference type="Pfam" id="PF03737">
    <property type="entry name" value="RraA-like"/>
    <property type="match status" value="1"/>
</dbReference>
<comment type="catalytic activity">
    <reaction evidence="12">
        <text>oxaloacetate + H(+) = pyruvate + CO2</text>
        <dbReference type="Rhea" id="RHEA:15641"/>
        <dbReference type="ChEBI" id="CHEBI:15361"/>
        <dbReference type="ChEBI" id="CHEBI:15378"/>
        <dbReference type="ChEBI" id="CHEBI:16452"/>
        <dbReference type="ChEBI" id="CHEBI:16526"/>
        <dbReference type="EC" id="4.1.1.112"/>
    </reaction>
</comment>
<dbReference type="GO" id="GO:0008948">
    <property type="term" value="F:oxaloacetate decarboxylase activity"/>
    <property type="evidence" value="ECO:0007669"/>
    <property type="project" value="UniProtKB-EC"/>
</dbReference>
<evidence type="ECO:0000256" key="11">
    <source>
        <dbReference type="ARBA" id="ARBA00032305"/>
    </source>
</evidence>
<dbReference type="GO" id="GO:0047443">
    <property type="term" value="F:4-hydroxy-4-methyl-2-oxoglutarate aldolase activity"/>
    <property type="evidence" value="ECO:0007669"/>
    <property type="project" value="UniProtKB-EC"/>
</dbReference>
<evidence type="ECO:0000256" key="13">
    <source>
        <dbReference type="PIRSR" id="PIRSR605493-1"/>
    </source>
</evidence>
<dbReference type="EC" id="4.1.1.112" evidence="6"/>
<keyword evidence="13" id="KW-0460">Magnesium</keyword>
<dbReference type="GO" id="GO:0046872">
    <property type="term" value="F:metal ion binding"/>
    <property type="evidence" value="ECO:0007669"/>
    <property type="project" value="UniProtKB-KW"/>
</dbReference>
<comment type="cofactor">
    <cofactor evidence="2">
        <name>a divalent metal cation</name>
        <dbReference type="ChEBI" id="CHEBI:60240"/>
    </cofactor>
</comment>
<keyword evidence="14" id="KW-0808">Transferase</keyword>
<evidence type="ECO:0000256" key="5">
    <source>
        <dbReference type="ARBA" id="ARBA00012213"/>
    </source>
</evidence>
<dbReference type="EMBL" id="CP000431">
    <property type="protein sequence ID" value="ABG98724.1"/>
    <property type="molecule type" value="Genomic_DNA"/>
</dbReference>
<keyword evidence="13" id="KW-0479">Metal-binding</keyword>
<proteinExistence type="inferred from homology"/>
<organism evidence="14 15">
    <name type="scientific">Rhodococcus jostii (strain RHA1)</name>
    <dbReference type="NCBI Taxonomy" id="101510"/>
    <lineage>
        <taxon>Bacteria</taxon>
        <taxon>Bacillati</taxon>
        <taxon>Actinomycetota</taxon>
        <taxon>Actinomycetes</taxon>
        <taxon>Mycobacteriales</taxon>
        <taxon>Nocardiaceae</taxon>
        <taxon>Rhodococcus</taxon>
    </lineage>
</organism>
<dbReference type="SUPFAM" id="SSF89562">
    <property type="entry name" value="RraA-like"/>
    <property type="match status" value="1"/>
</dbReference>
<dbReference type="eggNOG" id="COG0684">
    <property type="taxonomic scope" value="Bacteria"/>
</dbReference>
<gene>
    <name evidence="14" type="ordered locus">RHA1_ro06958</name>
</gene>
<dbReference type="InterPro" id="IPR036704">
    <property type="entry name" value="RraA/RraA-like_sf"/>
</dbReference>
<evidence type="ECO:0000256" key="2">
    <source>
        <dbReference type="ARBA" id="ARBA00001968"/>
    </source>
</evidence>
<evidence type="ECO:0000256" key="6">
    <source>
        <dbReference type="ARBA" id="ARBA00012947"/>
    </source>
</evidence>
<dbReference type="AlphaFoldDB" id="Q0S162"/>
<dbReference type="InterPro" id="IPR005493">
    <property type="entry name" value="RraA/RraA-like"/>
</dbReference>
<sequence>MQPDKLVAAFARIPTATIGDAQDRFGCPTGIRPMWSGATVTGRAFTVCTRAGDNLYIHKALDLAAAGDILVVNGGGDETRALIGDLIGTRARAIGLGGFVIDGAVRDVAALEQMGMPVFARSTTPAGPYKHGPGRLGEPVAIGGTVVQASDIVIGDADGIAVVAARAANDVLNNARQIADNEIAKRHRYAMSGEDRQPPPGP</sequence>
<dbReference type="Gene3D" id="3.50.30.40">
    <property type="entry name" value="Ribonuclease E inhibitor RraA/RraA-like"/>
    <property type="match status" value="1"/>
</dbReference>
<keyword evidence="14" id="KW-0489">Methyltransferase</keyword>
<comment type="cofactor">
    <cofactor evidence="13">
        <name>Mg(2+)</name>
        <dbReference type="ChEBI" id="CHEBI:18420"/>
    </cofactor>
</comment>
<evidence type="ECO:0000313" key="14">
    <source>
        <dbReference type="EMBL" id="ABG98724.1"/>
    </source>
</evidence>
<reference evidence="15" key="1">
    <citation type="journal article" date="2006" name="Proc. Natl. Acad. Sci. U.S.A.">
        <title>The complete genome of Rhodococcus sp. RHA1 provides insights into a catabolic powerhouse.</title>
        <authorList>
            <person name="McLeod M.P."/>
            <person name="Warren R.L."/>
            <person name="Hsiao W.W.L."/>
            <person name="Araki N."/>
            <person name="Myhre M."/>
            <person name="Fernandes C."/>
            <person name="Miyazawa D."/>
            <person name="Wong W."/>
            <person name="Lillquist A.L."/>
            <person name="Wang D."/>
            <person name="Dosanjh M."/>
            <person name="Hara H."/>
            <person name="Petrescu A."/>
            <person name="Morin R.D."/>
            <person name="Yang G."/>
            <person name="Stott J.M."/>
            <person name="Schein J.E."/>
            <person name="Shin H."/>
            <person name="Smailus D."/>
            <person name="Siddiqui A.S."/>
            <person name="Marra M.A."/>
            <person name="Jones S.J.M."/>
            <person name="Holt R."/>
            <person name="Brinkman F.S.L."/>
            <person name="Miyauchi K."/>
            <person name="Fukuda M."/>
            <person name="Davies J.E."/>
            <person name="Mohn W.W."/>
            <person name="Eltis L.D."/>
        </authorList>
    </citation>
    <scope>NUCLEOTIDE SEQUENCE [LARGE SCALE GENOMIC DNA]</scope>
    <source>
        <strain evidence="15">RHA1</strain>
    </source>
</reference>
<feature type="binding site" evidence="13">
    <location>
        <begin position="84"/>
        <end position="87"/>
    </location>
    <ligand>
        <name>substrate</name>
    </ligand>
</feature>
<feature type="binding site" evidence="13">
    <location>
        <position position="107"/>
    </location>
    <ligand>
        <name>Mg(2+)</name>
        <dbReference type="ChEBI" id="CHEBI:18420"/>
    </ligand>
</feature>
<comment type="similarity">
    <text evidence="3">Belongs to the class II aldolase/RraA-like family.</text>
</comment>
<dbReference type="CDD" id="cd16841">
    <property type="entry name" value="RraA_family"/>
    <property type="match status" value="1"/>
</dbReference>
<dbReference type="PANTHER" id="PTHR33254:SF4">
    <property type="entry name" value="4-HYDROXY-4-METHYL-2-OXOGLUTARATE ALDOLASE 3-RELATED"/>
    <property type="match status" value="1"/>
</dbReference>
<dbReference type="PANTHER" id="PTHR33254">
    <property type="entry name" value="4-HYDROXY-4-METHYL-2-OXOGLUTARATE ALDOLASE 3-RELATED"/>
    <property type="match status" value="1"/>
</dbReference>
<evidence type="ECO:0000256" key="9">
    <source>
        <dbReference type="ARBA" id="ARBA00029596"/>
    </source>
</evidence>
<evidence type="ECO:0000256" key="4">
    <source>
        <dbReference type="ARBA" id="ARBA00011233"/>
    </source>
</evidence>
<comment type="catalytic activity">
    <reaction evidence="1">
        <text>4-hydroxy-4-methyl-2-oxoglutarate = 2 pyruvate</text>
        <dbReference type="Rhea" id="RHEA:22748"/>
        <dbReference type="ChEBI" id="CHEBI:15361"/>
        <dbReference type="ChEBI" id="CHEBI:58276"/>
        <dbReference type="EC" id="4.1.3.17"/>
    </reaction>
</comment>
<evidence type="ECO:0000313" key="15">
    <source>
        <dbReference type="Proteomes" id="UP000008710"/>
    </source>
</evidence>
<evidence type="ECO:0000256" key="1">
    <source>
        <dbReference type="ARBA" id="ARBA00001342"/>
    </source>
</evidence>
<dbReference type="KEGG" id="rha:RHA1_ro06958"/>
<evidence type="ECO:0000256" key="7">
    <source>
        <dbReference type="ARBA" id="ARBA00016549"/>
    </source>
</evidence>
<evidence type="ECO:0000256" key="12">
    <source>
        <dbReference type="ARBA" id="ARBA00047973"/>
    </source>
</evidence>
<evidence type="ECO:0000256" key="10">
    <source>
        <dbReference type="ARBA" id="ARBA00030169"/>
    </source>
</evidence>
<accession>Q0S162</accession>